<dbReference type="EMBL" id="JACDUU010000004">
    <property type="protein sequence ID" value="MBA2871648.1"/>
    <property type="molecule type" value="Genomic_DNA"/>
</dbReference>
<gene>
    <name evidence="1" type="ORF">HNQ85_001923</name>
</gene>
<comment type="caution">
    <text evidence="1">The sequence shown here is derived from an EMBL/GenBank/DDBJ whole genome shotgun (WGS) entry which is preliminary data.</text>
</comment>
<reference evidence="1 2" key="1">
    <citation type="submission" date="2020-07" db="EMBL/GenBank/DDBJ databases">
        <title>Genomic Encyclopedia of Type Strains, Phase IV (KMG-IV): sequencing the most valuable type-strain genomes for metagenomic binning, comparative biology and taxonomic classification.</title>
        <authorList>
            <person name="Goeker M."/>
        </authorList>
    </citation>
    <scope>NUCLEOTIDE SEQUENCE [LARGE SCALE GENOMIC DNA]</scope>
    <source>
        <strain evidence="1 2">DSM 25220</strain>
    </source>
</reference>
<proteinExistence type="predicted"/>
<dbReference type="SUPFAM" id="SSF48452">
    <property type="entry name" value="TPR-like"/>
    <property type="match status" value="1"/>
</dbReference>
<sequence length="332" mass="38609">MDKQKGKIIHFPKLKERLVEKGLERLQAKKYKEALSLLQEAYELDSTDADVELGIVLCLLELGKLEQAKERCYKILQEGKGDYFQILQIYLSILIHLQQYEEVIMTIQAVLEESDNMDPAFRQNLINLLHFSTKMSDQTSIDIKREEATRLVQLLLQSDDTTEHMNIIKQLEKEDIDSVLPILKQYLADEKNNPLTKTMILQLLISKRISERIVVKKFGDTLTIIPSELDENMQSDFASEVLHILEKQLGIESPSLYNLAESIWLRYLYILYPFIPKSEANRQWAAVLHITACKYQGVKINKKNIAELYGVSYEQIQPLCQSIWEIEEISRF</sequence>
<protein>
    <submittedName>
        <fullName evidence="1">Thioredoxin-like negative regulator of GroEL</fullName>
    </submittedName>
</protein>
<evidence type="ECO:0000313" key="1">
    <source>
        <dbReference type="EMBL" id="MBA2871648.1"/>
    </source>
</evidence>
<evidence type="ECO:0000313" key="2">
    <source>
        <dbReference type="Proteomes" id="UP000580891"/>
    </source>
</evidence>
<dbReference type="AlphaFoldDB" id="A0A7V9Z0G7"/>
<accession>A0A7V9Z0G7</accession>
<dbReference type="Gene3D" id="1.25.40.10">
    <property type="entry name" value="Tetratricopeptide repeat domain"/>
    <property type="match status" value="1"/>
</dbReference>
<organism evidence="1 2">
    <name type="scientific">[Anoxybacillus] calidus</name>
    <dbReference type="NCBI Taxonomy" id="575178"/>
    <lineage>
        <taxon>Bacteria</taxon>
        <taxon>Bacillati</taxon>
        <taxon>Bacillota</taxon>
        <taxon>Bacilli</taxon>
        <taxon>Bacillales</taxon>
        <taxon>Anoxybacillaceae</taxon>
        <taxon>Paranoxybacillus</taxon>
    </lineage>
</organism>
<name>A0A7V9Z0G7_9BACL</name>
<dbReference type="Pfam" id="PF14559">
    <property type="entry name" value="TPR_19"/>
    <property type="match status" value="1"/>
</dbReference>
<dbReference type="RefSeq" id="WP_181537478.1">
    <property type="nucleotide sequence ID" value="NZ_JACDUU010000004.1"/>
</dbReference>
<dbReference type="InterPro" id="IPR011990">
    <property type="entry name" value="TPR-like_helical_dom_sf"/>
</dbReference>
<keyword evidence="2" id="KW-1185">Reference proteome</keyword>
<dbReference type="Proteomes" id="UP000580891">
    <property type="component" value="Unassembled WGS sequence"/>
</dbReference>
<dbReference type="SUPFAM" id="SSF116965">
    <property type="entry name" value="Hypothetical protein MPN330"/>
    <property type="match status" value="1"/>
</dbReference>